<dbReference type="NCBIfam" id="NF009920">
    <property type="entry name" value="PRK13381.1"/>
    <property type="match status" value="1"/>
</dbReference>
<feature type="binding site" evidence="11 13">
    <location>
        <position position="78"/>
    </location>
    <ligand>
        <name>Zn(2+)</name>
        <dbReference type="ChEBI" id="CHEBI:29105"/>
        <label>1</label>
    </ligand>
</feature>
<dbReference type="Pfam" id="PF01546">
    <property type="entry name" value="Peptidase_M20"/>
    <property type="match status" value="1"/>
</dbReference>
<dbReference type="PROSITE" id="PS00759">
    <property type="entry name" value="ARGE_DAPE_CPG2_2"/>
    <property type="match status" value="1"/>
</dbReference>
<dbReference type="PIRSF" id="PIRSF037215">
    <property type="entry name" value="Peptidase_M20B"/>
    <property type="match status" value="1"/>
</dbReference>
<dbReference type="EMBL" id="NWTM01000001">
    <property type="protein sequence ID" value="RYC44565.1"/>
    <property type="molecule type" value="Genomic_DNA"/>
</dbReference>
<feature type="active site" evidence="11 12">
    <location>
        <position position="80"/>
    </location>
</feature>
<dbReference type="NCBIfam" id="TIGR01882">
    <property type="entry name" value="peptidase-T"/>
    <property type="match status" value="1"/>
</dbReference>
<dbReference type="CDD" id="cd03892">
    <property type="entry name" value="M20_peptT"/>
    <property type="match status" value="1"/>
</dbReference>
<evidence type="ECO:0000313" key="15">
    <source>
        <dbReference type="EMBL" id="RYC44565.1"/>
    </source>
</evidence>
<evidence type="ECO:0000256" key="9">
    <source>
        <dbReference type="ARBA" id="ARBA00022833"/>
    </source>
</evidence>
<evidence type="ECO:0000256" key="1">
    <source>
        <dbReference type="ARBA" id="ARBA00000870"/>
    </source>
</evidence>
<comment type="subcellular location">
    <subcellularLocation>
        <location evidence="2 11">Cytoplasm</location>
    </subcellularLocation>
</comment>
<evidence type="ECO:0000256" key="4">
    <source>
        <dbReference type="ARBA" id="ARBA00022438"/>
    </source>
</evidence>
<dbReference type="AlphaFoldDB" id="A0A9X8JJ96"/>
<dbReference type="GO" id="GO:0008270">
    <property type="term" value="F:zinc ion binding"/>
    <property type="evidence" value="ECO:0007669"/>
    <property type="project" value="UniProtKB-UniRule"/>
</dbReference>
<evidence type="ECO:0000256" key="7">
    <source>
        <dbReference type="ARBA" id="ARBA00022723"/>
    </source>
</evidence>
<organism evidence="15 16">
    <name type="scientific">Pectobacterium zantedeschiae</name>
    <dbReference type="NCBI Taxonomy" id="2034769"/>
    <lineage>
        <taxon>Bacteria</taxon>
        <taxon>Pseudomonadati</taxon>
        <taxon>Pseudomonadota</taxon>
        <taxon>Gammaproteobacteria</taxon>
        <taxon>Enterobacterales</taxon>
        <taxon>Pectobacteriaceae</taxon>
        <taxon>Pectobacterium</taxon>
    </lineage>
</organism>
<dbReference type="InterPro" id="IPR011650">
    <property type="entry name" value="Peptidase_M20_dimer"/>
</dbReference>
<dbReference type="GO" id="GO:0006508">
    <property type="term" value="P:proteolysis"/>
    <property type="evidence" value="ECO:0007669"/>
    <property type="project" value="UniProtKB-UniRule"/>
</dbReference>
<accession>A0A9X8JJ96</accession>
<dbReference type="EC" id="3.4.11.4" evidence="11"/>
<dbReference type="Gene3D" id="3.30.70.360">
    <property type="match status" value="1"/>
</dbReference>
<comment type="catalytic activity">
    <reaction evidence="1 11">
        <text>Release of the N-terminal residue from a tripeptide.</text>
        <dbReference type="EC" id="3.4.11.4"/>
    </reaction>
</comment>
<dbReference type="HAMAP" id="MF_00550">
    <property type="entry name" value="Aminopeptidase_M20"/>
    <property type="match status" value="1"/>
</dbReference>
<comment type="caution">
    <text evidence="15">The sequence shown here is derived from an EMBL/GenBank/DDBJ whole genome shotgun (WGS) entry which is preliminary data.</text>
</comment>
<dbReference type="Gene3D" id="3.40.630.10">
    <property type="entry name" value="Zn peptidases"/>
    <property type="match status" value="1"/>
</dbReference>
<dbReference type="Proteomes" id="UP001138460">
    <property type="component" value="Unassembled WGS sequence"/>
</dbReference>
<dbReference type="InterPro" id="IPR002933">
    <property type="entry name" value="Peptidase_M20"/>
</dbReference>
<keyword evidence="8 11" id="KW-0378">Hydrolase</keyword>
<reference evidence="15 16" key="1">
    <citation type="journal article" date="2018" name="Syst. Appl. Microbiol.">
        <title>Pectobacterium zantedeschiae sp. nov. a new species of a soft rot pathogen isolated from Calla lily (Zantedeschia spp.).</title>
        <authorList>
            <person name="Waleron M."/>
            <person name="Misztak A."/>
            <person name="Waleron M."/>
            <person name="Franczuk M."/>
            <person name="Jonca J."/>
            <person name="Wielgomas B."/>
            <person name="Mikicinski A."/>
            <person name="Popovic T."/>
            <person name="Waleron K."/>
        </authorList>
    </citation>
    <scope>NUCLEOTIDE SEQUENCE [LARGE SCALE GENOMIC DNA]</scope>
    <source>
        <strain evidence="15 16">9M</strain>
    </source>
</reference>
<keyword evidence="16" id="KW-1185">Reference proteome</keyword>
<dbReference type="GO" id="GO:0005829">
    <property type="term" value="C:cytosol"/>
    <property type="evidence" value="ECO:0007669"/>
    <property type="project" value="TreeGrafter"/>
</dbReference>
<dbReference type="SUPFAM" id="SSF55031">
    <property type="entry name" value="Bacterial exopeptidase dimerisation domain"/>
    <property type="match status" value="1"/>
</dbReference>
<evidence type="ECO:0000256" key="2">
    <source>
        <dbReference type="ARBA" id="ARBA00004496"/>
    </source>
</evidence>
<evidence type="ECO:0000256" key="8">
    <source>
        <dbReference type="ARBA" id="ARBA00022801"/>
    </source>
</evidence>
<dbReference type="RefSeq" id="WP_129711328.1">
    <property type="nucleotide sequence ID" value="NZ_JBEHFA010000003.1"/>
</dbReference>
<feature type="binding site" evidence="11 13">
    <location>
        <position position="140"/>
    </location>
    <ligand>
        <name>Zn(2+)</name>
        <dbReference type="ChEBI" id="CHEBI:29105"/>
        <label>1</label>
    </ligand>
</feature>
<comment type="cofactor">
    <cofactor evidence="11 13">
        <name>Zn(2+)</name>
        <dbReference type="ChEBI" id="CHEBI:29105"/>
    </cofactor>
    <text evidence="11 13">Binds 2 Zn(2+) ions per subunit.</text>
</comment>
<comment type="similarity">
    <text evidence="3 11">Belongs to the peptidase M20B family.</text>
</comment>
<keyword evidence="9 11" id="KW-0862">Zinc</keyword>
<keyword evidence="4 11" id="KW-0031">Aminopeptidase</keyword>
<protein>
    <recommendedName>
        <fullName evidence="11">Peptidase T</fullName>
        <ecNumber evidence="11">3.4.11.4</ecNumber>
    </recommendedName>
    <alternativeName>
        <fullName evidence="11">Aminotripeptidase</fullName>
        <shortName evidence="11">Tripeptidase</shortName>
    </alternativeName>
    <alternativeName>
        <fullName evidence="11">Tripeptide aminopeptidase</fullName>
    </alternativeName>
</protein>
<dbReference type="InterPro" id="IPR001261">
    <property type="entry name" value="ArgE/DapE_CS"/>
</dbReference>
<dbReference type="PROSITE" id="PS00758">
    <property type="entry name" value="ARGE_DAPE_CPG2_1"/>
    <property type="match status" value="1"/>
</dbReference>
<evidence type="ECO:0000259" key="14">
    <source>
        <dbReference type="Pfam" id="PF07687"/>
    </source>
</evidence>
<keyword evidence="10 11" id="KW-0482">Metalloprotease</keyword>
<evidence type="ECO:0000256" key="10">
    <source>
        <dbReference type="ARBA" id="ARBA00023049"/>
    </source>
</evidence>
<dbReference type="InterPro" id="IPR036264">
    <property type="entry name" value="Bact_exopeptidase_dim_dom"/>
</dbReference>
<dbReference type="OrthoDB" id="9804934at2"/>
<keyword evidence="7 11" id="KW-0479">Metal-binding</keyword>
<dbReference type="InterPro" id="IPR010161">
    <property type="entry name" value="Peptidase_M20B"/>
</dbReference>
<comment type="function">
    <text evidence="11">Cleaves the N-terminal amino acid of tripeptides.</text>
</comment>
<gene>
    <name evidence="11 15" type="primary">pepT</name>
    <name evidence="15" type="ORF">CLR69_05960</name>
</gene>
<feature type="binding site" evidence="11 13">
    <location>
        <position position="140"/>
    </location>
    <ligand>
        <name>Zn(2+)</name>
        <dbReference type="ChEBI" id="CHEBI:29105"/>
        <label>2</label>
    </ligand>
</feature>
<evidence type="ECO:0000256" key="5">
    <source>
        <dbReference type="ARBA" id="ARBA00022490"/>
    </source>
</evidence>
<feature type="domain" description="Peptidase M20 dimerisation" evidence="14">
    <location>
        <begin position="205"/>
        <end position="306"/>
    </location>
</feature>
<dbReference type="NCBIfam" id="NF003976">
    <property type="entry name" value="PRK05469.1"/>
    <property type="match status" value="1"/>
</dbReference>
<dbReference type="GO" id="GO:0045148">
    <property type="term" value="F:tripeptide aminopeptidase activity"/>
    <property type="evidence" value="ECO:0007669"/>
    <property type="project" value="UniProtKB-UniRule"/>
</dbReference>
<dbReference type="PANTHER" id="PTHR42994:SF1">
    <property type="entry name" value="PEPTIDASE T"/>
    <property type="match status" value="1"/>
</dbReference>
<dbReference type="PANTHER" id="PTHR42994">
    <property type="entry name" value="PEPTIDASE T"/>
    <property type="match status" value="1"/>
</dbReference>
<dbReference type="FunFam" id="3.30.70.360:FF:000002">
    <property type="entry name" value="Peptidase T"/>
    <property type="match status" value="1"/>
</dbReference>
<name>A0A9X8JJ96_9GAMM</name>
<feature type="binding site" evidence="11 13">
    <location>
        <position position="196"/>
    </location>
    <ligand>
        <name>Zn(2+)</name>
        <dbReference type="ChEBI" id="CHEBI:29105"/>
        <label>1</label>
    </ligand>
</feature>
<dbReference type="SUPFAM" id="SSF53187">
    <property type="entry name" value="Zn-dependent exopeptidases"/>
    <property type="match status" value="1"/>
</dbReference>
<dbReference type="Pfam" id="PF07687">
    <property type="entry name" value="M20_dimer"/>
    <property type="match status" value="1"/>
</dbReference>
<evidence type="ECO:0000256" key="3">
    <source>
        <dbReference type="ARBA" id="ARBA00009692"/>
    </source>
</evidence>
<feature type="binding site" evidence="11 13">
    <location>
        <position position="379"/>
    </location>
    <ligand>
        <name>Zn(2+)</name>
        <dbReference type="ChEBI" id="CHEBI:29105"/>
        <label>2</label>
    </ligand>
</feature>
<evidence type="ECO:0000256" key="12">
    <source>
        <dbReference type="PIRSR" id="PIRSR037215-1"/>
    </source>
</evidence>
<evidence type="ECO:0000256" key="13">
    <source>
        <dbReference type="PIRSR" id="PIRSR037215-2"/>
    </source>
</evidence>
<keyword evidence="5 11" id="KW-0963">Cytoplasm</keyword>
<evidence type="ECO:0000256" key="11">
    <source>
        <dbReference type="HAMAP-Rule" id="MF_00550"/>
    </source>
</evidence>
<feature type="active site" description="Proton acceptor" evidence="11 12">
    <location>
        <position position="173"/>
    </location>
</feature>
<dbReference type="GO" id="GO:0008237">
    <property type="term" value="F:metallopeptidase activity"/>
    <property type="evidence" value="ECO:0007669"/>
    <property type="project" value="UniProtKB-KW"/>
</dbReference>
<keyword evidence="6 11" id="KW-0645">Protease</keyword>
<feature type="binding site" evidence="11 13">
    <location>
        <position position="174"/>
    </location>
    <ligand>
        <name>Zn(2+)</name>
        <dbReference type="ChEBI" id="CHEBI:29105"/>
        <label>2</label>
    </ligand>
</feature>
<evidence type="ECO:0000256" key="6">
    <source>
        <dbReference type="ARBA" id="ARBA00022670"/>
    </source>
</evidence>
<dbReference type="GO" id="GO:0043171">
    <property type="term" value="P:peptide catabolic process"/>
    <property type="evidence" value="ECO:0007669"/>
    <property type="project" value="UniProtKB-UniRule"/>
</dbReference>
<sequence>MDKLLDRFLNYVSFDTQSKSGVRQVPSTDGQLKLARALQQELLELGFEQIVLSKQGCLMATLPANVAWPVPAIGFISHMDTSPDFSGKNVNPQILENYRGGDIALGVGDEVLSPVMFPVLHQLLGHTLITTDGKTLLGADDKAGIAEIITAMVRLKKSQLPHGDIRIAFTPDEEIGKGAQFFDVKAFNAQWAYTVDGGGVGELEYENFNAASVQVKIVGNNVHPGSAKGVMVNALTLASRYHQHVPGSESPEQTEGYQGFYHLHSMKGSVERADLHYIVRDFDRNGFEQRKQTMLDIAEKVGAGLHPDCYIEVTITDTYYNMREQVERHPHIIALAQQAMRDCDIEPNMKPIRGGTDGAHLSFQGLPCPNLFTGGYNYHGKHEFVTLEGMEKAVSVIMRIAELTALRAKP</sequence>
<proteinExistence type="inferred from homology"/>
<evidence type="ECO:0000313" key="16">
    <source>
        <dbReference type="Proteomes" id="UP001138460"/>
    </source>
</evidence>